<reference evidence="7" key="1">
    <citation type="submission" date="2023-07" db="EMBL/GenBank/DDBJ databases">
        <title>30 novel species of actinomycetes from the DSMZ collection.</title>
        <authorList>
            <person name="Nouioui I."/>
        </authorList>
    </citation>
    <scope>NUCLEOTIDE SEQUENCE [LARGE SCALE GENOMIC DNA]</scope>
    <source>
        <strain evidence="7">DSM 41979</strain>
    </source>
</reference>
<dbReference type="PROSITE" id="PS00211">
    <property type="entry name" value="ABC_TRANSPORTER_1"/>
    <property type="match status" value="1"/>
</dbReference>
<dbReference type="Proteomes" id="UP001183610">
    <property type="component" value="Unassembled WGS sequence"/>
</dbReference>
<dbReference type="InterPro" id="IPR015854">
    <property type="entry name" value="ABC_transpr_LolD-like"/>
</dbReference>
<keyword evidence="1" id="KW-0813">Transport</keyword>
<dbReference type="InterPro" id="IPR017911">
    <property type="entry name" value="MacB-like_ATP-bd"/>
</dbReference>
<dbReference type="CDD" id="cd03255">
    <property type="entry name" value="ABC_MJ0796_LolCDE_FtsE"/>
    <property type="match status" value="1"/>
</dbReference>
<dbReference type="GO" id="GO:0005524">
    <property type="term" value="F:ATP binding"/>
    <property type="evidence" value="ECO:0007669"/>
    <property type="project" value="UniProtKB-KW"/>
</dbReference>
<dbReference type="EMBL" id="JAVRET010000043">
    <property type="protein sequence ID" value="MDT0411085.1"/>
    <property type="molecule type" value="Genomic_DNA"/>
</dbReference>
<dbReference type="PANTHER" id="PTHR24220">
    <property type="entry name" value="IMPORT ATP-BINDING PROTEIN"/>
    <property type="match status" value="1"/>
</dbReference>
<sequence length="296" mass="31997">MRGPWRGRRRERGAAPDPYEDRAAPGPYEDGAALDPYEDGAAPGPYEDGADPDPYESVPDGDPPPPPPVVEFRGTGLTYPGPPAVRALRPCHFSVRPGEFVTVVGPSGSGKSTFLNVVGLLDAPTEGTYLLDGIDTGRLAEHERAALRGRRIGFVFQSFHLLPHRTAVENVQLAMVYRRVPRAERRERARTALARVGLAHRADALPTRLSGGERQRVAVARALVARPSLLLCDEPTGNLDTATAGEILRLLDELHGEGMTLLVITHDPAVAAHGSRTVSIRDGRLTETVRDREVPA</sequence>
<evidence type="ECO:0000256" key="3">
    <source>
        <dbReference type="ARBA" id="ARBA00022840"/>
    </source>
</evidence>
<feature type="domain" description="ABC transporter" evidence="5">
    <location>
        <begin position="72"/>
        <end position="296"/>
    </location>
</feature>
<dbReference type="InterPro" id="IPR003593">
    <property type="entry name" value="AAA+_ATPase"/>
</dbReference>
<dbReference type="PANTHER" id="PTHR24220:SF86">
    <property type="entry name" value="ABC TRANSPORTER ABCH.1"/>
    <property type="match status" value="1"/>
</dbReference>
<dbReference type="InterPro" id="IPR027417">
    <property type="entry name" value="P-loop_NTPase"/>
</dbReference>
<dbReference type="InterPro" id="IPR003439">
    <property type="entry name" value="ABC_transporter-like_ATP-bd"/>
</dbReference>
<gene>
    <name evidence="6" type="ORF">RM698_18770</name>
</gene>
<feature type="region of interest" description="Disordered" evidence="4">
    <location>
        <begin position="1"/>
        <end position="75"/>
    </location>
</feature>
<evidence type="ECO:0000313" key="7">
    <source>
        <dbReference type="Proteomes" id="UP001183610"/>
    </source>
</evidence>
<proteinExistence type="predicted"/>
<dbReference type="RefSeq" id="WP_010276852.1">
    <property type="nucleotide sequence ID" value="NZ_JAVRET010000043.1"/>
</dbReference>
<comment type="caution">
    <text evidence="6">The sequence shown here is derived from an EMBL/GenBank/DDBJ whole genome shotgun (WGS) entry which is preliminary data.</text>
</comment>
<dbReference type="Pfam" id="PF00005">
    <property type="entry name" value="ABC_tran"/>
    <property type="match status" value="1"/>
</dbReference>
<evidence type="ECO:0000259" key="5">
    <source>
        <dbReference type="PROSITE" id="PS50893"/>
    </source>
</evidence>
<feature type="compositionally biased region" description="Basic residues" evidence="4">
    <location>
        <begin position="1"/>
        <end position="11"/>
    </location>
</feature>
<evidence type="ECO:0000256" key="1">
    <source>
        <dbReference type="ARBA" id="ARBA00022448"/>
    </source>
</evidence>
<dbReference type="InterPro" id="IPR017871">
    <property type="entry name" value="ABC_transporter-like_CS"/>
</dbReference>
<keyword evidence="7" id="KW-1185">Reference proteome</keyword>
<dbReference type="SUPFAM" id="SSF52540">
    <property type="entry name" value="P-loop containing nucleoside triphosphate hydrolases"/>
    <property type="match status" value="1"/>
</dbReference>
<keyword evidence="2" id="KW-0547">Nucleotide-binding</keyword>
<accession>A0ABU2R374</accession>
<keyword evidence="3 6" id="KW-0067">ATP-binding</keyword>
<evidence type="ECO:0000256" key="2">
    <source>
        <dbReference type="ARBA" id="ARBA00022741"/>
    </source>
</evidence>
<evidence type="ECO:0000313" key="6">
    <source>
        <dbReference type="EMBL" id="MDT0411085.1"/>
    </source>
</evidence>
<evidence type="ECO:0000256" key="4">
    <source>
        <dbReference type="SAM" id="MobiDB-lite"/>
    </source>
</evidence>
<protein>
    <submittedName>
        <fullName evidence="6">ABC transporter ATP-binding protein</fullName>
    </submittedName>
</protein>
<dbReference type="PROSITE" id="PS50893">
    <property type="entry name" value="ABC_TRANSPORTER_2"/>
    <property type="match status" value="1"/>
</dbReference>
<dbReference type="Gene3D" id="3.40.50.300">
    <property type="entry name" value="P-loop containing nucleotide triphosphate hydrolases"/>
    <property type="match status" value="1"/>
</dbReference>
<organism evidence="6 7">
    <name type="scientific">Streptomyces evansiae</name>
    <dbReference type="NCBI Taxonomy" id="3075535"/>
    <lineage>
        <taxon>Bacteria</taxon>
        <taxon>Bacillati</taxon>
        <taxon>Actinomycetota</taxon>
        <taxon>Actinomycetes</taxon>
        <taxon>Kitasatosporales</taxon>
        <taxon>Streptomycetaceae</taxon>
        <taxon>Streptomyces</taxon>
    </lineage>
</organism>
<dbReference type="SMART" id="SM00382">
    <property type="entry name" value="AAA"/>
    <property type="match status" value="1"/>
</dbReference>
<name>A0ABU2R374_9ACTN</name>